<dbReference type="EMBL" id="AVPG01000029">
    <property type="protein sequence ID" value="KGX84906.1"/>
    <property type="molecule type" value="Genomic_DNA"/>
</dbReference>
<dbReference type="STRING" id="1385512.N784_11665"/>
<gene>
    <name evidence="8" type="ORF">N784_11665</name>
</gene>
<evidence type="ECO:0000259" key="7">
    <source>
        <dbReference type="Pfam" id="PF00296"/>
    </source>
</evidence>
<feature type="binding site" evidence="6">
    <location>
        <position position="60"/>
    </location>
    <ligand>
        <name>FMN</name>
        <dbReference type="ChEBI" id="CHEBI:58210"/>
    </ligand>
</feature>
<dbReference type="NCBIfam" id="TIGR03860">
    <property type="entry name" value="FMN_nitrolo"/>
    <property type="match status" value="1"/>
</dbReference>
<dbReference type="eggNOG" id="COG2141">
    <property type="taxonomic scope" value="Bacteria"/>
</dbReference>
<dbReference type="PANTHER" id="PTHR30011:SF16">
    <property type="entry name" value="C2H2 FINGER DOMAIN TRANSCRIPTION FACTOR (EUROFUNG)-RELATED"/>
    <property type="match status" value="1"/>
</dbReference>
<evidence type="ECO:0000313" key="9">
    <source>
        <dbReference type="Proteomes" id="UP000030401"/>
    </source>
</evidence>
<name>A0A0A5FVS9_9BACI</name>
<feature type="binding site" evidence="6">
    <location>
        <position position="98"/>
    </location>
    <ligand>
        <name>FMN</name>
        <dbReference type="ChEBI" id="CHEBI:58210"/>
    </ligand>
</feature>
<evidence type="ECO:0000256" key="2">
    <source>
        <dbReference type="ARBA" id="ARBA00022643"/>
    </source>
</evidence>
<dbReference type="CDD" id="cd01095">
    <property type="entry name" value="Nitrilotriacetate_monoxgenase"/>
    <property type="match status" value="1"/>
</dbReference>
<dbReference type="GO" id="GO:0016705">
    <property type="term" value="F:oxidoreductase activity, acting on paired donors, with incorporation or reduction of molecular oxygen"/>
    <property type="evidence" value="ECO:0007669"/>
    <property type="project" value="InterPro"/>
</dbReference>
<protein>
    <submittedName>
        <fullName evidence="8">Monooxygenase</fullName>
    </submittedName>
</protein>
<feature type="binding site" evidence="6">
    <location>
        <position position="152"/>
    </location>
    <ligand>
        <name>FMN</name>
        <dbReference type="ChEBI" id="CHEBI:58210"/>
    </ligand>
</feature>
<dbReference type="PANTHER" id="PTHR30011">
    <property type="entry name" value="ALKANESULFONATE MONOOXYGENASE-RELATED"/>
    <property type="match status" value="1"/>
</dbReference>
<keyword evidence="2 6" id="KW-0288">FMN</keyword>
<reference evidence="8 9" key="1">
    <citation type="submission" date="2013-08" db="EMBL/GenBank/DDBJ databases">
        <authorList>
            <person name="Huang J."/>
            <person name="Wang G."/>
        </authorList>
    </citation>
    <scope>NUCLEOTIDE SEQUENCE [LARGE SCALE GENOMIC DNA]</scope>
    <source>
        <strain evidence="8 9">JSM 072002</strain>
    </source>
</reference>
<dbReference type="PROSITE" id="PS51257">
    <property type="entry name" value="PROKAR_LIPOPROTEIN"/>
    <property type="match status" value="1"/>
</dbReference>
<organism evidence="8 9">
    <name type="scientific">Pontibacillus litoralis JSM 072002</name>
    <dbReference type="NCBI Taxonomy" id="1385512"/>
    <lineage>
        <taxon>Bacteria</taxon>
        <taxon>Bacillati</taxon>
        <taxon>Bacillota</taxon>
        <taxon>Bacilli</taxon>
        <taxon>Bacillales</taxon>
        <taxon>Bacillaceae</taxon>
        <taxon>Pontibacillus</taxon>
    </lineage>
</organism>
<dbReference type="RefSeq" id="WP_036835957.1">
    <property type="nucleotide sequence ID" value="NZ_AVPG01000029.1"/>
</dbReference>
<evidence type="ECO:0000256" key="4">
    <source>
        <dbReference type="ARBA" id="ARBA00023033"/>
    </source>
</evidence>
<feature type="binding site" evidence="6">
    <location>
        <position position="148"/>
    </location>
    <ligand>
        <name>FMN</name>
        <dbReference type="ChEBI" id="CHEBI:58210"/>
    </ligand>
</feature>
<dbReference type="Gene3D" id="3.20.20.30">
    <property type="entry name" value="Luciferase-like domain"/>
    <property type="match status" value="1"/>
</dbReference>
<sequence>MIKTKEKQLHLGVLLYGCGHHQAAWLMPDSSIEQIGDISYYQSLAQLAEKGYFDAVFFADNQSFQGKDCSDMPAFWFDPVVNLTAISQVTNHVGLVSTISSTFSNPFTASRQLLSLDHITKGRVGWNLVTSMTDLEALNHSMEELPPHDKRYEKADEFAALMNKLFLSWDSNEFLHHREERKLINPSNIQPFNHDGTYFKVYGPSTTPRSPQGKPVSMQAGASKQGIALAAKYADAVYSVSWNLKQAKKFREKLDEQVKQSKVRNRHIKVFPGLVTYVGHTREEALAKKAALDKKLPIETALKQLSFFIQQDCSKWEMDNKVPQLPPVEEFTGPVGRYETILEIINDTQPTVRELLGYLNAGGGHHTLIGTPAEIVDQMEVWFEAGVADGFNLMPPTLPGSLEDFVELIVPEMQRRGIFRREYEGHTFREHLGLSSIAVETAK</sequence>
<evidence type="ECO:0000256" key="6">
    <source>
        <dbReference type="PIRSR" id="PIRSR000337-1"/>
    </source>
</evidence>
<dbReference type="GO" id="GO:0004497">
    <property type="term" value="F:monooxygenase activity"/>
    <property type="evidence" value="ECO:0007669"/>
    <property type="project" value="UniProtKB-KW"/>
</dbReference>
<comment type="similarity">
    <text evidence="5">Belongs to the NtaA/SnaA/DszA monooxygenase family.</text>
</comment>
<evidence type="ECO:0000256" key="3">
    <source>
        <dbReference type="ARBA" id="ARBA00023002"/>
    </source>
</evidence>
<evidence type="ECO:0000256" key="5">
    <source>
        <dbReference type="ARBA" id="ARBA00033748"/>
    </source>
</evidence>
<feature type="domain" description="Luciferase-like" evidence="7">
    <location>
        <begin position="30"/>
        <end position="388"/>
    </location>
</feature>
<keyword evidence="9" id="KW-1185">Reference proteome</keyword>
<accession>A0A0A5FVS9</accession>
<dbReference type="InterPro" id="IPR011251">
    <property type="entry name" value="Luciferase-like_dom"/>
</dbReference>
<keyword evidence="1 6" id="KW-0285">Flavoprotein</keyword>
<comment type="caution">
    <text evidence="8">The sequence shown here is derived from an EMBL/GenBank/DDBJ whole genome shotgun (WGS) entry which is preliminary data.</text>
</comment>
<proteinExistence type="inferred from homology"/>
<dbReference type="SUPFAM" id="SSF51679">
    <property type="entry name" value="Bacterial luciferase-like"/>
    <property type="match status" value="1"/>
</dbReference>
<dbReference type="Proteomes" id="UP000030401">
    <property type="component" value="Unassembled WGS sequence"/>
</dbReference>
<dbReference type="OrthoDB" id="3265338at2"/>
<dbReference type="InterPro" id="IPR051260">
    <property type="entry name" value="Diverse_substr_monoxygenases"/>
</dbReference>
<dbReference type="InterPro" id="IPR016215">
    <property type="entry name" value="NTA_MOA"/>
</dbReference>
<dbReference type="Pfam" id="PF00296">
    <property type="entry name" value="Bac_luciferase"/>
    <property type="match status" value="1"/>
</dbReference>
<feature type="binding site" evidence="6">
    <location>
        <position position="223"/>
    </location>
    <ligand>
        <name>FMN</name>
        <dbReference type="ChEBI" id="CHEBI:58210"/>
    </ligand>
</feature>
<dbReference type="InterPro" id="IPR036661">
    <property type="entry name" value="Luciferase-like_sf"/>
</dbReference>
<dbReference type="AlphaFoldDB" id="A0A0A5FVS9"/>
<keyword evidence="3" id="KW-0560">Oxidoreductase</keyword>
<evidence type="ECO:0000313" key="8">
    <source>
        <dbReference type="EMBL" id="KGX84906.1"/>
    </source>
</evidence>
<dbReference type="PIRSF" id="PIRSF000337">
    <property type="entry name" value="NTA_MOA"/>
    <property type="match status" value="1"/>
</dbReference>
<keyword evidence="4 8" id="KW-0503">Monooxygenase</keyword>
<evidence type="ECO:0000256" key="1">
    <source>
        <dbReference type="ARBA" id="ARBA00022630"/>
    </source>
</evidence>